<proteinExistence type="inferred from homology"/>
<dbReference type="SUPFAM" id="SSF81296">
    <property type="entry name" value="E set domains"/>
    <property type="match status" value="1"/>
</dbReference>
<dbReference type="Pfam" id="PF00868">
    <property type="entry name" value="Transglut_N"/>
    <property type="match status" value="1"/>
</dbReference>
<gene>
    <name evidence="3" type="ORF">SKAU_G00152800</name>
</gene>
<evidence type="ECO:0000313" key="4">
    <source>
        <dbReference type="Proteomes" id="UP001152622"/>
    </source>
</evidence>
<evidence type="ECO:0000256" key="1">
    <source>
        <dbReference type="ARBA" id="ARBA00005968"/>
    </source>
</evidence>
<evidence type="ECO:0000259" key="2">
    <source>
        <dbReference type="Pfam" id="PF00868"/>
    </source>
</evidence>
<reference evidence="3" key="1">
    <citation type="journal article" date="2023" name="Science">
        <title>Genome structures resolve the early diversification of teleost fishes.</title>
        <authorList>
            <person name="Parey E."/>
            <person name="Louis A."/>
            <person name="Montfort J."/>
            <person name="Bouchez O."/>
            <person name="Roques C."/>
            <person name="Iampietro C."/>
            <person name="Lluch J."/>
            <person name="Castinel A."/>
            <person name="Donnadieu C."/>
            <person name="Desvignes T."/>
            <person name="Floi Bucao C."/>
            <person name="Jouanno E."/>
            <person name="Wen M."/>
            <person name="Mejri S."/>
            <person name="Dirks R."/>
            <person name="Jansen H."/>
            <person name="Henkel C."/>
            <person name="Chen W.J."/>
            <person name="Zahm M."/>
            <person name="Cabau C."/>
            <person name="Klopp C."/>
            <person name="Thompson A.W."/>
            <person name="Robinson-Rechavi M."/>
            <person name="Braasch I."/>
            <person name="Lecointre G."/>
            <person name="Bobe J."/>
            <person name="Postlethwait J.H."/>
            <person name="Berthelot C."/>
            <person name="Roest Crollius H."/>
            <person name="Guiguen Y."/>
        </authorList>
    </citation>
    <scope>NUCLEOTIDE SEQUENCE</scope>
    <source>
        <strain evidence="3">WJC10195</strain>
    </source>
</reference>
<comment type="similarity">
    <text evidence="1">Belongs to the transglutaminase superfamily. Transglutaminase family.</text>
</comment>
<dbReference type="OrthoDB" id="437511at2759"/>
<dbReference type="InterPro" id="IPR013783">
    <property type="entry name" value="Ig-like_fold"/>
</dbReference>
<comment type="caution">
    <text evidence="3">The sequence shown here is derived from an EMBL/GenBank/DDBJ whole genome shotgun (WGS) entry which is preliminary data.</text>
</comment>
<evidence type="ECO:0000313" key="3">
    <source>
        <dbReference type="EMBL" id="KAJ8358755.1"/>
    </source>
</evidence>
<dbReference type="Gene3D" id="2.60.40.10">
    <property type="entry name" value="Immunoglobulins"/>
    <property type="match status" value="1"/>
</dbReference>
<dbReference type="GO" id="GO:0007399">
    <property type="term" value="P:nervous system development"/>
    <property type="evidence" value="ECO:0007669"/>
    <property type="project" value="UniProtKB-ARBA"/>
</dbReference>
<dbReference type="Proteomes" id="UP001152622">
    <property type="component" value="Chromosome 5"/>
</dbReference>
<organism evidence="3 4">
    <name type="scientific">Synaphobranchus kaupii</name>
    <name type="common">Kaup's arrowtooth eel</name>
    <dbReference type="NCBI Taxonomy" id="118154"/>
    <lineage>
        <taxon>Eukaryota</taxon>
        <taxon>Metazoa</taxon>
        <taxon>Chordata</taxon>
        <taxon>Craniata</taxon>
        <taxon>Vertebrata</taxon>
        <taxon>Euteleostomi</taxon>
        <taxon>Actinopterygii</taxon>
        <taxon>Neopterygii</taxon>
        <taxon>Teleostei</taxon>
        <taxon>Anguilliformes</taxon>
        <taxon>Synaphobranchidae</taxon>
        <taxon>Synaphobranchus</taxon>
    </lineage>
</organism>
<dbReference type="PANTHER" id="PTHR11590">
    <property type="entry name" value="PROTEIN-GLUTAMINE GAMMA-GLUTAMYLTRANSFERASE"/>
    <property type="match status" value="1"/>
</dbReference>
<dbReference type="InterPro" id="IPR014756">
    <property type="entry name" value="Ig_E-set"/>
</dbReference>
<dbReference type="EMBL" id="JAINUF010000005">
    <property type="protein sequence ID" value="KAJ8358755.1"/>
    <property type="molecule type" value="Genomic_DNA"/>
</dbReference>
<dbReference type="AlphaFoldDB" id="A0A9Q1IYZ3"/>
<accession>A0A9Q1IYZ3</accession>
<feature type="domain" description="Transglutaminase N-terminal" evidence="2">
    <location>
        <begin position="11"/>
        <end position="118"/>
    </location>
</feature>
<protein>
    <recommendedName>
        <fullName evidence="2">Transglutaminase N-terminal domain-containing protein</fullName>
    </recommendedName>
</protein>
<name>A0A9Q1IYZ3_SYNKA</name>
<keyword evidence="4" id="KW-1185">Reference proteome</keyword>
<sequence>MKKLTSDISEVVLHCEKNNEAHRTSEISTERLIVRRGQPFLLTLHSSSALKPEALELTVQTGPEPSEDLGTKAVFRVSRKRRINKSWDVKVQETSDMSVTLAISSPADASIGEYTLSVGEGHSAGSFVVLFNPWCAAGLLRGFCGEVFT</sequence>
<dbReference type="InterPro" id="IPR050779">
    <property type="entry name" value="Transglutaminase"/>
</dbReference>
<dbReference type="GO" id="GO:0003810">
    <property type="term" value="F:protein-glutamine gamma-glutamyltransferase activity"/>
    <property type="evidence" value="ECO:0007669"/>
    <property type="project" value="TreeGrafter"/>
</dbReference>
<dbReference type="PANTHER" id="PTHR11590:SF81">
    <property type="entry name" value="PROTEIN-GLUTAMINE GAMMA-GLUTAMYLTRANSFERASE K-LIKE ISOFORM X4"/>
    <property type="match status" value="1"/>
</dbReference>
<dbReference type="InterPro" id="IPR001102">
    <property type="entry name" value="Transglutaminase_N"/>
</dbReference>